<evidence type="ECO:0000313" key="2">
    <source>
        <dbReference type="Proteomes" id="UP000218231"/>
    </source>
</evidence>
<proteinExistence type="predicted"/>
<organism evidence="1 2">
    <name type="scientific">Diploscapter pachys</name>
    <dbReference type="NCBI Taxonomy" id="2018661"/>
    <lineage>
        <taxon>Eukaryota</taxon>
        <taxon>Metazoa</taxon>
        <taxon>Ecdysozoa</taxon>
        <taxon>Nematoda</taxon>
        <taxon>Chromadorea</taxon>
        <taxon>Rhabditida</taxon>
        <taxon>Rhabditina</taxon>
        <taxon>Rhabditomorpha</taxon>
        <taxon>Rhabditoidea</taxon>
        <taxon>Rhabditidae</taxon>
        <taxon>Diploscapter</taxon>
    </lineage>
</organism>
<protein>
    <submittedName>
        <fullName evidence="1">Uncharacterized protein</fullName>
    </submittedName>
</protein>
<dbReference type="EMBL" id="LIAE01006147">
    <property type="protein sequence ID" value="PAV92561.1"/>
    <property type="molecule type" value="Genomic_DNA"/>
</dbReference>
<comment type="caution">
    <text evidence="1">The sequence shown here is derived from an EMBL/GenBank/DDBJ whole genome shotgun (WGS) entry which is preliminary data.</text>
</comment>
<evidence type="ECO:0000313" key="1">
    <source>
        <dbReference type="EMBL" id="PAV92561.1"/>
    </source>
</evidence>
<dbReference type="AlphaFoldDB" id="A0A2A2M217"/>
<gene>
    <name evidence="1" type="ORF">WR25_14992</name>
</gene>
<dbReference type="Proteomes" id="UP000218231">
    <property type="component" value="Unassembled WGS sequence"/>
</dbReference>
<accession>A0A2A2M217</accession>
<reference evidence="1 2" key="1">
    <citation type="journal article" date="2017" name="Curr. Biol.">
        <title>Genome architecture and evolution of a unichromosomal asexual nematode.</title>
        <authorList>
            <person name="Fradin H."/>
            <person name="Zegar C."/>
            <person name="Gutwein M."/>
            <person name="Lucas J."/>
            <person name="Kovtun M."/>
            <person name="Corcoran D."/>
            <person name="Baugh L.R."/>
            <person name="Kiontke K."/>
            <person name="Gunsalus K."/>
            <person name="Fitch D.H."/>
            <person name="Piano F."/>
        </authorList>
    </citation>
    <scope>NUCLEOTIDE SEQUENCE [LARGE SCALE GENOMIC DNA]</scope>
    <source>
        <strain evidence="1">PF1309</strain>
    </source>
</reference>
<name>A0A2A2M217_9BILA</name>
<keyword evidence="2" id="KW-1185">Reference proteome</keyword>
<sequence length="99" mass="11043">MMRALVENPVARLHSHRPMRLIAEVVGDHGLWHLCSFSRDRQRPGTVVAISDGERQAVLARLTIGMDAAHVALLIGSEVGVRRQQWPTNHLRNARGQPP</sequence>